<dbReference type="InterPro" id="IPR013766">
    <property type="entry name" value="Thioredoxin_domain"/>
</dbReference>
<dbReference type="EMBL" id="CP099489">
    <property type="protein sequence ID" value="USQ78431.1"/>
    <property type="molecule type" value="Genomic_DNA"/>
</dbReference>
<evidence type="ECO:0000256" key="1">
    <source>
        <dbReference type="ARBA" id="ARBA00022559"/>
    </source>
</evidence>
<keyword evidence="6" id="KW-1185">Reference proteome</keyword>
<dbReference type="InterPro" id="IPR036249">
    <property type="entry name" value="Thioredoxin-like_sf"/>
</dbReference>
<dbReference type="CDD" id="cd03018">
    <property type="entry name" value="PRX_AhpE_like"/>
    <property type="match status" value="1"/>
</dbReference>
<evidence type="ECO:0000259" key="4">
    <source>
        <dbReference type="PROSITE" id="PS51352"/>
    </source>
</evidence>
<dbReference type="PANTHER" id="PTHR43110">
    <property type="entry name" value="THIOL PEROXIDASE"/>
    <property type="match status" value="1"/>
</dbReference>
<dbReference type="PROSITE" id="PS51352">
    <property type="entry name" value="THIOREDOXIN_2"/>
    <property type="match status" value="1"/>
</dbReference>
<dbReference type="SUPFAM" id="SSF52833">
    <property type="entry name" value="Thioredoxin-like"/>
    <property type="match status" value="1"/>
</dbReference>
<dbReference type="Proteomes" id="UP001056455">
    <property type="component" value="Chromosome"/>
</dbReference>
<protein>
    <submittedName>
        <fullName evidence="5">Peroxiredoxin</fullName>
    </submittedName>
</protein>
<evidence type="ECO:0000256" key="3">
    <source>
        <dbReference type="ARBA" id="ARBA00023284"/>
    </source>
</evidence>
<keyword evidence="3" id="KW-0676">Redox-active center</keyword>
<gene>
    <name evidence="5" type="ORF">NF556_12350</name>
</gene>
<dbReference type="RefSeq" id="WP_252591229.1">
    <property type="nucleotide sequence ID" value="NZ_CP099489.1"/>
</dbReference>
<accession>A0ABY4YNR4</accession>
<reference evidence="5" key="1">
    <citation type="submission" date="2022-06" db="EMBL/GenBank/DDBJ databases">
        <title>Ornithinimicrobium HY1793.</title>
        <authorList>
            <person name="Huang Y."/>
        </authorList>
    </citation>
    <scope>NUCLEOTIDE SEQUENCE</scope>
    <source>
        <strain evidence="5">HY1793</strain>
    </source>
</reference>
<dbReference type="PANTHER" id="PTHR43110:SF1">
    <property type="entry name" value="THIOL PEROXIDASE"/>
    <property type="match status" value="1"/>
</dbReference>
<name>A0ABY4YNR4_9MICO</name>
<proteinExistence type="predicted"/>
<feature type="domain" description="Thioredoxin" evidence="4">
    <location>
        <begin position="21"/>
        <end position="170"/>
    </location>
</feature>
<keyword evidence="1" id="KW-0560">Oxidoreductase</keyword>
<dbReference type="InterPro" id="IPR000866">
    <property type="entry name" value="AhpC/TSA"/>
</dbReference>
<dbReference type="InterPro" id="IPR050455">
    <property type="entry name" value="Tpx_Peroxidase_subfamily"/>
</dbReference>
<organism evidence="5 6">
    <name type="scientific">Ornithinimicrobium faecis</name>
    <dbReference type="NCBI Taxonomy" id="2934158"/>
    <lineage>
        <taxon>Bacteria</taxon>
        <taxon>Bacillati</taxon>
        <taxon>Actinomycetota</taxon>
        <taxon>Actinomycetes</taxon>
        <taxon>Micrococcales</taxon>
        <taxon>Ornithinimicrobiaceae</taxon>
        <taxon>Ornithinimicrobium</taxon>
    </lineage>
</organism>
<dbReference type="Gene3D" id="3.40.30.10">
    <property type="entry name" value="Glutaredoxin"/>
    <property type="match status" value="1"/>
</dbReference>
<keyword evidence="1" id="KW-0575">Peroxidase</keyword>
<sequence>MARPAPGGPTVTVDAALLLPPQVGDTAPDFTLIDQSGATITLSQVVQDRHALLVFFPFAFSNICTGELLEIQLNVDEFVNERVNVYALSCDPGHSQAAWAAHEGYRFSLLSDFWPHGEVARSYGVFDEESGMAVRGTFVVDPQMRIVWSLVNGPGEQRDIGVLHAAVKDL</sequence>
<evidence type="ECO:0000313" key="5">
    <source>
        <dbReference type="EMBL" id="USQ78431.1"/>
    </source>
</evidence>
<keyword evidence="2" id="KW-0049">Antioxidant</keyword>
<evidence type="ECO:0000313" key="6">
    <source>
        <dbReference type="Proteomes" id="UP001056455"/>
    </source>
</evidence>
<evidence type="ECO:0000256" key="2">
    <source>
        <dbReference type="ARBA" id="ARBA00022862"/>
    </source>
</evidence>
<dbReference type="Pfam" id="PF00578">
    <property type="entry name" value="AhpC-TSA"/>
    <property type="match status" value="1"/>
</dbReference>